<dbReference type="Proteomes" id="UP000664132">
    <property type="component" value="Unassembled WGS sequence"/>
</dbReference>
<evidence type="ECO:0000313" key="3">
    <source>
        <dbReference type="Proteomes" id="UP000664132"/>
    </source>
</evidence>
<dbReference type="Gene3D" id="3.10.450.50">
    <property type="match status" value="1"/>
</dbReference>
<keyword evidence="3" id="KW-1185">Reference proteome</keyword>
<protein>
    <recommendedName>
        <fullName evidence="1">SnoaL-like domain-containing protein</fullName>
    </recommendedName>
</protein>
<reference evidence="2" key="1">
    <citation type="submission" date="2021-02" db="EMBL/GenBank/DDBJ databases">
        <title>Genome sequence Cadophora malorum strain M34.</title>
        <authorList>
            <person name="Stefanovic E."/>
            <person name="Vu D."/>
            <person name="Scully C."/>
            <person name="Dijksterhuis J."/>
            <person name="Roader J."/>
            <person name="Houbraken J."/>
        </authorList>
    </citation>
    <scope>NUCLEOTIDE SEQUENCE</scope>
    <source>
        <strain evidence="2">M34</strain>
    </source>
</reference>
<dbReference type="InterPro" id="IPR032710">
    <property type="entry name" value="NTF2-like_dom_sf"/>
</dbReference>
<organism evidence="2 3">
    <name type="scientific">Cadophora malorum</name>
    <dbReference type="NCBI Taxonomy" id="108018"/>
    <lineage>
        <taxon>Eukaryota</taxon>
        <taxon>Fungi</taxon>
        <taxon>Dikarya</taxon>
        <taxon>Ascomycota</taxon>
        <taxon>Pezizomycotina</taxon>
        <taxon>Leotiomycetes</taxon>
        <taxon>Helotiales</taxon>
        <taxon>Ploettnerulaceae</taxon>
        <taxon>Cadophora</taxon>
    </lineage>
</organism>
<dbReference type="Pfam" id="PF13577">
    <property type="entry name" value="SnoaL_4"/>
    <property type="match status" value="1"/>
</dbReference>
<dbReference type="InterPro" id="IPR037401">
    <property type="entry name" value="SnoaL-like"/>
</dbReference>
<accession>A0A8H7W6R4</accession>
<name>A0A8H7W6R4_9HELO</name>
<comment type="caution">
    <text evidence="2">The sequence shown here is derived from an EMBL/GenBank/DDBJ whole genome shotgun (WGS) entry which is preliminary data.</text>
</comment>
<sequence>MSSYQVALASLTAREAITDALLRCYIGIDQNDAAMFESAFAGEDINLSHSSFPTPFTSLTTLKDVLLTRIGPLDTLHMLTNVRIDYKDGEDTASMKAYALCQHAPTGRGKQPDGPKFTTGVDYAVDVVKGEDGLWRITNAVLEIVWTQGDHSVMIGGGPPMK</sequence>
<dbReference type="SUPFAM" id="SSF54427">
    <property type="entry name" value="NTF2-like"/>
    <property type="match status" value="1"/>
</dbReference>
<dbReference type="OrthoDB" id="2148716at2759"/>
<dbReference type="EMBL" id="JAFJYH010000101">
    <property type="protein sequence ID" value="KAG4419636.1"/>
    <property type="molecule type" value="Genomic_DNA"/>
</dbReference>
<evidence type="ECO:0000313" key="2">
    <source>
        <dbReference type="EMBL" id="KAG4419636.1"/>
    </source>
</evidence>
<gene>
    <name evidence="2" type="ORF">IFR04_007233</name>
</gene>
<evidence type="ECO:0000259" key="1">
    <source>
        <dbReference type="Pfam" id="PF13577"/>
    </source>
</evidence>
<proteinExistence type="predicted"/>
<dbReference type="AlphaFoldDB" id="A0A8H7W6R4"/>
<feature type="domain" description="SnoaL-like" evidence="1">
    <location>
        <begin position="10"/>
        <end position="139"/>
    </location>
</feature>